<gene>
    <name evidence="3" type="ORF">AS188_09500</name>
    <name evidence="4" type="ORF">KFL01_24750</name>
</gene>
<feature type="transmembrane region" description="Helical" evidence="1">
    <location>
        <begin position="30"/>
        <end position="51"/>
    </location>
</feature>
<evidence type="ECO:0000313" key="6">
    <source>
        <dbReference type="Proteomes" id="UP000321155"/>
    </source>
</evidence>
<feature type="domain" description="DUF1206" evidence="2">
    <location>
        <begin position="30"/>
        <end position="96"/>
    </location>
</feature>
<dbReference type="AlphaFoldDB" id="A0A0U3GL47"/>
<dbReference type="InterPro" id="IPR009597">
    <property type="entry name" value="DUF1206"/>
</dbReference>
<dbReference type="RefSeq" id="WP_058858647.1">
    <property type="nucleotide sequence ID" value="NZ_BJZR01000090.1"/>
</dbReference>
<keyword evidence="1" id="KW-0472">Membrane</keyword>
<evidence type="ECO:0000313" key="5">
    <source>
        <dbReference type="Proteomes" id="UP000057181"/>
    </source>
</evidence>
<dbReference type="EMBL" id="BJZR01000090">
    <property type="protein sequence ID" value="GEO93169.1"/>
    <property type="molecule type" value="Genomic_DNA"/>
</dbReference>
<keyword evidence="6" id="KW-1185">Reference proteome</keyword>
<keyword evidence="1" id="KW-0812">Transmembrane</keyword>
<evidence type="ECO:0000313" key="4">
    <source>
        <dbReference type="EMBL" id="GEO93169.1"/>
    </source>
</evidence>
<feature type="transmembrane region" description="Helical" evidence="1">
    <location>
        <begin position="117"/>
        <end position="134"/>
    </location>
</feature>
<dbReference type="Proteomes" id="UP000057181">
    <property type="component" value="Chromosome"/>
</dbReference>
<evidence type="ECO:0000259" key="2">
    <source>
        <dbReference type="Pfam" id="PF06724"/>
    </source>
</evidence>
<protein>
    <submittedName>
        <fullName evidence="4">Membrane protein</fullName>
    </submittedName>
</protein>
<feature type="transmembrane region" description="Helical" evidence="1">
    <location>
        <begin position="71"/>
        <end position="96"/>
    </location>
</feature>
<feature type="transmembrane region" description="Helical" evidence="1">
    <location>
        <begin position="247"/>
        <end position="268"/>
    </location>
</feature>
<name>A0A0U3GL47_9MICC</name>
<dbReference type="EMBL" id="CP013254">
    <property type="protein sequence ID" value="ALU39939.1"/>
    <property type="molecule type" value="Genomic_DNA"/>
</dbReference>
<evidence type="ECO:0000313" key="3">
    <source>
        <dbReference type="EMBL" id="ALU39939.1"/>
    </source>
</evidence>
<feature type="transmembrane region" description="Helical" evidence="1">
    <location>
        <begin position="206"/>
        <end position="227"/>
    </location>
</feature>
<dbReference type="KEGG" id="kfv:AS188_09500"/>
<sequence>MGEVGRQVRRAAGAAEDAGDSRGLRLAARVGYAASGLLHLMIGVIALRVAGGGSGSADQSGAVAQLAGSPGGAVLLWVCFLGAVALAVFLLSEAIVGARRLDGRERAQHLLKHLGQAVVYGAVGATFGAAALGGGGDSSAASQTWSARLMAHPAGTVLLYLVGAGIAVAGIWFVHRGVTRGFLEHFGDLPPGRAGKAVTWLGTVGYAAKGVALAVLGGIVVLATARHDPEDSSGLDGALKTLAAQPYGMWLLGAVAVGLICYGVFMGVRARYQRM</sequence>
<dbReference type="STRING" id="446860.AS188_09500"/>
<evidence type="ECO:0000256" key="1">
    <source>
        <dbReference type="SAM" id="Phobius"/>
    </source>
</evidence>
<reference evidence="3 5" key="1">
    <citation type="submission" date="2015-11" db="EMBL/GenBank/DDBJ databases">
        <title>Complete Genome Sequence of Kocuria flava strain HO-9041.</title>
        <authorList>
            <person name="Zhou M."/>
            <person name="Dai J."/>
        </authorList>
    </citation>
    <scope>NUCLEOTIDE SEQUENCE [LARGE SCALE GENOMIC DNA]</scope>
    <source>
        <strain evidence="3 5">HO-9041</strain>
    </source>
</reference>
<reference evidence="4 6" key="2">
    <citation type="submission" date="2019-07" db="EMBL/GenBank/DDBJ databases">
        <title>Whole genome shotgun sequence of Kocuria flava NBRC 107626.</title>
        <authorList>
            <person name="Hosoyama A."/>
            <person name="Uohara A."/>
            <person name="Ohji S."/>
            <person name="Ichikawa N."/>
        </authorList>
    </citation>
    <scope>NUCLEOTIDE SEQUENCE [LARGE SCALE GENOMIC DNA]</scope>
    <source>
        <strain evidence="4 6">NBRC 107626</strain>
    </source>
</reference>
<dbReference type="OrthoDB" id="4552598at2"/>
<dbReference type="Pfam" id="PF06724">
    <property type="entry name" value="DUF1206"/>
    <property type="match status" value="3"/>
</dbReference>
<accession>A0A0U3GL47</accession>
<organism evidence="3 5">
    <name type="scientific">Kocuria flava</name>
    <dbReference type="NCBI Taxonomy" id="446860"/>
    <lineage>
        <taxon>Bacteria</taxon>
        <taxon>Bacillati</taxon>
        <taxon>Actinomycetota</taxon>
        <taxon>Actinomycetes</taxon>
        <taxon>Micrococcales</taxon>
        <taxon>Micrococcaceae</taxon>
        <taxon>Kocuria</taxon>
    </lineage>
</organism>
<dbReference type="Proteomes" id="UP000321155">
    <property type="component" value="Unassembled WGS sequence"/>
</dbReference>
<feature type="transmembrane region" description="Helical" evidence="1">
    <location>
        <begin position="154"/>
        <end position="174"/>
    </location>
</feature>
<feature type="domain" description="DUF1206" evidence="2">
    <location>
        <begin position="204"/>
        <end position="272"/>
    </location>
</feature>
<proteinExistence type="predicted"/>
<feature type="domain" description="DUF1206" evidence="2">
    <location>
        <begin position="113"/>
        <end position="180"/>
    </location>
</feature>
<keyword evidence="1" id="KW-1133">Transmembrane helix</keyword>